<dbReference type="SUPFAM" id="SSF51735">
    <property type="entry name" value="NAD(P)-binding Rossmann-fold domains"/>
    <property type="match status" value="1"/>
</dbReference>
<protein>
    <submittedName>
        <fullName evidence="4">NAD(P)-binding protein</fullName>
    </submittedName>
</protein>
<evidence type="ECO:0000256" key="2">
    <source>
        <dbReference type="ARBA" id="ARBA00023002"/>
    </source>
</evidence>
<dbReference type="CDD" id="cd05259">
    <property type="entry name" value="PCBER_SDR_a"/>
    <property type="match status" value="1"/>
</dbReference>
<accession>A0A3N4I9R5</accession>
<dbReference type="AlphaFoldDB" id="A0A3N4I9R5"/>
<dbReference type="InterPro" id="IPR008030">
    <property type="entry name" value="NmrA-like"/>
</dbReference>
<dbReference type="InterPro" id="IPR036291">
    <property type="entry name" value="NAD(P)-bd_dom_sf"/>
</dbReference>
<reference evidence="4 5" key="1">
    <citation type="journal article" date="2018" name="Nat. Ecol. Evol.">
        <title>Pezizomycetes genomes reveal the molecular basis of ectomycorrhizal truffle lifestyle.</title>
        <authorList>
            <person name="Murat C."/>
            <person name="Payen T."/>
            <person name="Noel B."/>
            <person name="Kuo A."/>
            <person name="Morin E."/>
            <person name="Chen J."/>
            <person name="Kohler A."/>
            <person name="Krizsan K."/>
            <person name="Balestrini R."/>
            <person name="Da Silva C."/>
            <person name="Montanini B."/>
            <person name="Hainaut M."/>
            <person name="Levati E."/>
            <person name="Barry K.W."/>
            <person name="Belfiori B."/>
            <person name="Cichocki N."/>
            <person name="Clum A."/>
            <person name="Dockter R.B."/>
            <person name="Fauchery L."/>
            <person name="Guy J."/>
            <person name="Iotti M."/>
            <person name="Le Tacon F."/>
            <person name="Lindquist E.A."/>
            <person name="Lipzen A."/>
            <person name="Malagnac F."/>
            <person name="Mello A."/>
            <person name="Molinier V."/>
            <person name="Miyauchi S."/>
            <person name="Poulain J."/>
            <person name="Riccioni C."/>
            <person name="Rubini A."/>
            <person name="Sitrit Y."/>
            <person name="Splivallo R."/>
            <person name="Traeger S."/>
            <person name="Wang M."/>
            <person name="Zifcakova L."/>
            <person name="Wipf D."/>
            <person name="Zambonelli A."/>
            <person name="Paolocci F."/>
            <person name="Nowrousian M."/>
            <person name="Ottonello S."/>
            <person name="Baldrian P."/>
            <person name="Spatafora J.W."/>
            <person name="Henrissat B."/>
            <person name="Nagy L.G."/>
            <person name="Aury J.M."/>
            <person name="Wincker P."/>
            <person name="Grigoriev I.V."/>
            <person name="Bonfante P."/>
            <person name="Martin F.M."/>
        </authorList>
    </citation>
    <scope>NUCLEOTIDE SEQUENCE [LARGE SCALE GENOMIC DNA]</scope>
    <source>
        <strain evidence="4 5">RN42</strain>
    </source>
</reference>
<evidence type="ECO:0000256" key="1">
    <source>
        <dbReference type="ARBA" id="ARBA00022857"/>
    </source>
</evidence>
<evidence type="ECO:0000259" key="3">
    <source>
        <dbReference type="Pfam" id="PF05368"/>
    </source>
</evidence>
<keyword evidence="1" id="KW-0521">NADP</keyword>
<gene>
    <name evidence="4" type="ORF">BJ508DRAFT_413769</name>
</gene>
<dbReference type="PANTHER" id="PTHR47706">
    <property type="entry name" value="NMRA-LIKE FAMILY PROTEIN"/>
    <property type="match status" value="1"/>
</dbReference>
<organism evidence="4 5">
    <name type="scientific">Ascobolus immersus RN42</name>
    <dbReference type="NCBI Taxonomy" id="1160509"/>
    <lineage>
        <taxon>Eukaryota</taxon>
        <taxon>Fungi</taxon>
        <taxon>Dikarya</taxon>
        <taxon>Ascomycota</taxon>
        <taxon>Pezizomycotina</taxon>
        <taxon>Pezizomycetes</taxon>
        <taxon>Pezizales</taxon>
        <taxon>Ascobolaceae</taxon>
        <taxon>Ascobolus</taxon>
    </lineage>
</organism>
<dbReference type="InterPro" id="IPR045312">
    <property type="entry name" value="PCBER-like"/>
</dbReference>
<keyword evidence="2" id="KW-0560">Oxidoreductase</keyword>
<sequence length="311" mass="33403">MSNIKNITIVGSKSVLTQHIVSALIAAAFNVTILSRLDTAVEQSAFPPSVVFKSADYASHESLVEALKGTDAVISLIGAMGLASQLALIDAAVSAGVKRFIPSEFGSDLQNAKTRALPFLAAKLPSEERLAKAHEESGLEYDLVVTGLFLEFGLFDDVHNLNLLGVSIPNRVADFIDGGNVKISSSSLPFVGSAVASILQHPARNGFVRVWNMQKTSREVLTVIQEFTGTEDWKYLNTTSEELRTRAMALLQTPEGLWPSIGLQVKVAIGGEGYGNDFNNDNERLGLKALTDEEFKAIVKEAVEKAGAAKK</sequence>
<dbReference type="PANTHER" id="PTHR47706:SF9">
    <property type="entry name" value="NMRA-LIKE DOMAIN-CONTAINING PROTEIN-RELATED"/>
    <property type="match status" value="1"/>
</dbReference>
<keyword evidence="5" id="KW-1185">Reference proteome</keyword>
<dbReference type="Gene3D" id="3.90.25.10">
    <property type="entry name" value="UDP-galactose 4-epimerase, domain 1"/>
    <property type="match status" value="1"/>
</dbReference>
<dbReference type="Pfam" id="PF05368">
    <property type="entry name" value="NmrA"/>
    <property type="match status" value="1"/>
</dbReference>
<evidence type="ECO:0000313" key="4">
    <source>
        <dbReference type="EMBL" id="RPA82823.1"/>
    </source>
</evidence>
<dbReference type="EMBL" id="ML119668">
    <property type="protein sequence ID" value="RPA82823.1"/>
    <property type="molecule type" value="Genomic_DNA"/>
</dbReference>
<dbReference type="InterPro" id="IPR051609">
    <property type="entry name" value="NmrA/Isoflavone_reductase-like"/>
</dbReference>
<dbReference type="Gene3D" id="3.40.50.720">
    <property type="entry name" value="NAD(P)-binding Rossmann-like Domain"/>
    <property type="match status" value="1"/>
</dbReference>
<dbReference type="OrthoDB" id="9974981at2759"/>
<evidence type="ECO:0000313" key="5">
    <source>
        <dbReference type="Proteomes" id="UP000275078"/>
    </source>
</evidence>
<feature type="domain" description="NmrA-like" evidence="3">
    <location>
        <begin position="5"/>
        <end position="152"/>
    </location>
</feature>
<name>A0A3N4I9R5_ASCIM</name>
<proteinExistence type="predicted"/>
<dbReference type="STRING" id="1160509.A0A3N4I9R5"/>
<dbReference type="Proteomes" id="UP000275078">
    <property type="component" value="Unassembled WGS sequence"/>
</dbReference>
<dbReference type="GO" id="GO:0016491">
    <property type="term" value="F:oxidoreductase activity"/>
    <property type="evidence" value="ECO:0007669"/>
    <property type="project" value="UniProtKB-KW"/>
</dbReference>